<evidence type="ECO:0000256" key="3">
    <source>
        <dbReference type="ARBA" id="ARBA00022989"/>
    </source>
</evidence>
<keyword evidence="2 5" id="KW-0812">Transmembrane</keyword>
<evidence type="ECO:0000256" key="5">
    <source>
        <dbReference type="SAM" id="Phobius"/>
    </source>
</evidence>
<keyword evidence="3 5" id="KW-1133">Transmembrane helix</keyword>
<sequence length="110" mass="12080">MDGYTSLSTKEPSAIDLEAGGTLYPGLSHGENLLRWGFIRKVYGILAAQLVLTTIVSSVFVFSPPVNDLLRGSPGLMLFLIFLPLVRMPSDLYIHRSTKRGEPVMGSEVR</sequence>
<evidence type="ECO:0000313" key="7">
    <source>
        <dbReference type="Proteomes" id="UP000594263"/>
    </source>
</evidence>
<organism evidence="6 7">
    <name type="scientific">Kalanchoe fedtschenkoi</name>
    <name type="common">Lavender scallops</name>
    <name type="synonym">South American air plant</name>
    <dbReference type="NCBI Taxonomy" id="63787"/>
    <lineage>
        <taxon>Eukaryota</taxon>
        <taxon>Viridiplantae</taxon>
        <taxon>Streptophyta</taxon>
        <taxon>Embryophyta</taxon>
        <taxon>Tracheophyta</taxon>
        <taxon>Spermatophyta</taxon>
        <taxon>Magnoliopsida</taxon>
        <taxon>eudicotyledons</taxon>
        <taxon>Gunneridae</taxon>
        <taxon>Pentapetalae</taxon>
        <taxon>Saxifragales</taxon>
        <taxon>Crassulaceae</taxon>
        <taxon>Kalanchoe</taxon>
    </lineage>
</organism>
<proteinExistence type="predicted"/>
<protein>
    <submittedName>
        <fullName evidence="6">Uncharacterized protein</fullName>
    </submittedName>
</protein>
<dbReference type="Pfam" id="PF01027">
    <property type="entry name" value="Bax1-I"/>
    <property type="match status" value="1"/>
</dbReference>
<feature type="transmembrane region" description="Helical" evidence="5">
    <location>
        <begin position="42"/>
        <end position="63"/>
    </location>
</feature>
<reference evidence="6" key="1">
    <citation type="submission" date="2021-01" db="UniProtKB">
        <authorList>
            <consortium name="EnsemblPlants"/>
        </authorList>
    </citation>
    <scope>IDENTIFICATION</scope>
</reference>
<dbReference type="AlphaFoldDB" id="A0A7N0UE40"/>
<dbReference type="InterPro" id="IPR006214">
    <property type="entry name" value="Bax_inhibitor_1-related"/>
</dbReference>
<feature type="transmembrane region" description="Helical" evidence="5">
    <location>
        <begin position="69"/>
        <end position="86"/>
    </location>
</feature>
<evidence type="ECO:0000256" key="2">
    <source>
        <dbReference type="ARBA" id="ARBA00022692"/>
    </source>
</evidence>
<dbReference type="Proteomes" id="UP000594263">
    <property type="component" value="Unplaced"/>
</dbReference>
<evidence type="ECO:0000256" key="4">
    <source>
        <dbReference type="ARBA" id="ARBA00023136"/>
    </source>
</evidence>
<keyword evidence="7" id="KW-1185">Reference proteome</keyword>
<evidence type="ECO:0000313" key="6">
    <source>
        <dbReference type="EnsemblPlants" id="Kaladp0062s0238.1.v1.1.CDS.1"/>
    </source>
</evidence>
<name>A0A7N0UE40_KALFE</name>
<keyword evidence="4 5" id="KW-0472">Membrane</keyword>
<accession>A0A7N0UE40</accession>
<dbReference type="Gramene" id="Kaladp0062s0238.1.v1.1">
    <property type="protein sequence ID" value="Kaladp0062s0238.1.v1.1.CDS.1"/>
    <property type="gene ID" value="Kaladp0062s0238.v1.1"/>
</dbReference>
<comment type="subcellular location">
    <subcellularLocation>
        <location evidence="1">Membrane</location>
        <topology evidence="1">Multi-pass membrane protein</topology>
    </subcellularLocation>
</comment>
<evidence type="ECO:0000256" key="1">
    <source>
        <dbReference type="ARBA" id="ARBA00004141"/>
    </source>
</evidence>
<dbReference type="EnsemblPlants" id="Kaladp0062s0238.1.v1.1">
    <property type="protein sequence ID" value="Kaladp0062s0238.1.v1.1.CDS.1"/>
    <property type="gene ID" value="Kaladp0062s0238.v1.1"/>
</dbReference>